<evidence type="ECO:0000256" key="1">
    <source>
        <dbReference type="SAM" id="SignalP"/>
    </source>
</evidence>
<feature type="signal peptide" evidence="1">
    <location>
        <begin position="1"/>
        <end position="16"/>
    </location>
</feature>
<accession>A0AAV4LZ82</accession>
<reference evidence="2 3" key="1">
    <citation type="submission" date="2021-06" db="EMBL/GenBank/DDBJ databases">
        <title>Genome sequence of Babesia caballi.</title>
        <authorList>
            <person name="Yamagishi J."/>
            <person name="Kidaka T."/>
            <person name="Ochi A."/>
        </authorList>
    </citation>
    <scope>NUCLEOTIDE SEQUENCE [LARGE SCALE GENOMIC DNA]</scope>
    <source>
        <strain evidence="2">USDA-D6B2</strain>
    </source>
</reference>
<organism evidence="2 3">
    <name type="scientific">Babesia caballi</name>
    <dbReference type="NCBI Taxonomy" id="5871"/>
    <lineage>
        <taxon>Eukaryota</taxon>
        <taxon>Sar</taxon>
        <taxon>Alveolata</taxon>
        <taxon>Apicomplexa</taxon>
        <taxon>Aconoidasida</taxon>
        <taxon>Piroplasmida</taxon>
        <taxon>Babesiidae</taxon>
        <taxon>Babesia</taxon>
    </lineage>
</organism>
<sequence>MLLAWLCLLLLKLCFCLHDEEGEGVTSDSYVIKTLGMAPNGKWKAVSKVDSKRYYLYYDIDLYANESIEVQCPTLDGHTAVLDPLDDGRFYNTDAFYGARPGDKMGDIPELRSKLRLSDAVNALTVEKLDADAKWKISLLKPSVHRGIETLYFDCIAVKGDSKVPKATLKLNIMPRRDMMTTLDETIDFLNQKYSPGQTPVRYFKFVRPGALITVRCNDPMAKGRDVETFEVNPQATSVPDLSEKSSVLFNFKTWGSTPLCELGSIDVCTKNASHVLHIIQPDENNMSATPLMSSGGSKWTYKRNVDVGKSGTLEVFHDPKKTSLKPLTCPNEVLLNYSFPTSIDNFVAKMVVTERSERYTTVDFSQYYTYRSHHASCINNPAHSHATENNITIHPVCDFDNPNALDMDGKTCSVFVSPKDFLIIRGITHDKETLNLLPLDQDKQVFKKLTEKGSPWNIPKLEVSNPDGLEPVKLTKEGTNLTHALYQFAFENIDHNPRYYAWSKDKKQGKGLHYDKIMAVHLSHNWITTGMAGELLISSGHEMVYKVPNKAQFYSLITRGSTGIKFNCSQFFKMKDGGAYKLYPEGKNTFFANVENGKLHPDKIPTMLFHEEFATTGVSIYKAPESEARSTFDLELKYDSGKAIWALHKKPIYFICAKPDWDVKTDSYAVIAVDPFFQLHPIYGCGTRPEFFLNNDGNRNTDKSCNFTLDGERTIGFFCPTPVPKHFLQKDQDQWKPADSDDFATENPYHKMVQCYDRSTTLQKILKPKVDIGLLTKPKSVGELRSLWIFSRSQFLRQGQDPILHILCHCFNVKGEVEASIAVSSGFRKYDRPNAVEPPIANAQTT</sequence>
<evidence type="ECO:0000313" key="2">
    <source>
        <dbReference type="EMBL" id="GIX65542.1"/>
    </source>
</evidence>
<feature type="chain" id="PRO_5043371701" evidence="1">
    <location>
        <begin position="17"/>
        <end position="847"/>
    </location>
</feature>
<gene>
    <name evidence="2" type="ORF">BcabD6B2_49770</name>
</gene>
<comment type="caution">
    <text evidence="2">The sequence shown here is derived from an EMBL/GenBank/DDBJ whole genome shotgun (WGS) entry which is preliminary data.</text>
</comment>
<name>A0AAV4LZ82_BABCB</name>
<keyword evidence="1" id="KW-0732">Signal</keyword>
<protein>
    <submittedName>
        <fullName evidence="2">BmGPI8, Sexual stage antigen, Pfam s48/45</fullName>
    </submittedName>
</protein>
<dbReference type="RefSeq" id="XP_067717611.1">
    <property type="nucleotide sequence ID" value="XM_067861510.1"/>
</dbReference>
<proteinExistence type="predicted"/>
<dbReference type="EMBL" id="BPLF01000005">
    <property type="protein sequence ID" value="GIX65542.1"/>
    <property type="molecule type" value="Genomic_DNA"/>
</dbReference>
<dbReference type="GeneID" id="94197023"/>
<dbReference type="Proteomes" id="UP001497744">
    <property type="component" value="Unassembled WGS sequence"/>
</dbReference>
<evidence type="ECO:0000313" key="3">
    <source>
        <dbReference type="Proteomes" id="UP001497744"/>
    </source>
</evidence>
<keyword evidence="3" id="KW-1185">Reference proteome</keyword>
<dbReference type="AlphaFoldDB" id="A0AAV4LZ82"/>